<dbReference type="PANTHER" id="PTHR14338:SF1">
    <property type="entry name" value="ACTIN FILAMENT-ASSOCIATED PROTEIN 1-LIKE 1"/>
    <property type="match status" value="1"/>
</dbReference>
<dbReference type="GO" id="GO:0017124">
    <property type="term" value="F:SH3 domain binding"/>
    <property type="evidence" value="ECO:0007669"/>
    <property type="project" value="TreeGrafter"/>
</dbReference>
<dbReference type="Proteomes" id="UP000242450">
    <property type="component" value="Chromosome 9"/>
</dbReference>
<dbReference type="OrthoDB" id="9937741at2759"/>
<feature type="region of interest" description="Disordered" evidence="8">
    <location>
        <begin position="143"/>
        <end position="206"/>
    </location>
</feature>
<evidence type="ECO:0000256" key="7">
    <source>
        <dbReference type="SAM" id="Coils"/>
    </source>
</evidence>
<evidence type="ECO:0000256" key="6">
    <source>
        <dbReference type="ARBA" id="ARBA00023273"/>
    </source>
</evidence>
<evidence type="ECO:0000256" key="2">
    <source>
        <dbReference type="ARBA" id="ARBA00004496"/>
    </source>
</evidence>
<dbReference type="EMBL" id="MKHE01000009">
    <property type="protein sequence ID" value="OWK11763.1"/>
    <property type="molecule type" value="Genomic_DNA"/>
</dbReference>
<feature type="coiled-coil region" evidence="7">
    <location>
        <begin position="51"/>
        <end position="128"/>
    </location>
</feature>
<comment type="subcellular location">
    <subcellularLocation>
        <location evidence="1">Cell projection</location>
    </subcellularLocation>
    <subcellularLocation>
        <location evidence="2">Cytoplasm</location>
    </subcellularLocation>
</comment>
<evidence type="ECO:0000313" key="9">
    <source>
        <dbReference type="EMBL" id="OWK11763.1"/>
    </source>
</evidence>
<evidence type="ECO:0000313" key="10">
    <source>
        <dbReference type="Proteomes" id="UP000242450"/>
    </source>
</evidence>
<feature type="region of interest" description="Disordered" evidence="8">
    <location>
        <begin position="1"/>
        <end position="36"/>
    </location>
</feature>
<keyword evidence="3" id="KW-0963">Cytoplasm</keyword>
<proteinExistence type="predicted"/>
<sequence>MQDEEPERPSGAQVKRHASTCSEKSHRVDPQVKVKRHASSKFCAHQYKYGKNRAEEDARRYLVEKEKLEKEKETIRTELMALRQEKRELKEAIRNNPGAKLKALEEALATLEAQCRAKEEHRIDLELRLVTVKERLQQSLAGGPALGLSVNSKKKSGETANKPQNNAPEQPLPVNCVSELRKRSPSIINSNQGRVLQKAKVPRQFG</sequence>
<dbReference type="GO" id="GO:0042995">
    <property type="term" value="C:cell projection"/>
    <property type="evidence" value="ECO:0007669"/>
    <property type="project" value="UniProtKB-SubCell"/>
</dbReference>
<evidence type="ECO:0000256" key="4">
    <source>
        <dbReference type="ARBA" id="ARBA00022737"/>
    </source>
</evidence>
<dbReference type="InterPro" id="IPR030113">
    <property type="entry name" value="AFAP"/>
</dbReference>
<name>A0A212D0K1_CEREH</name>
<feature type="compositionally biased region" description="Polar residues" evidence="8">
    <location>
        <begin position="158"/>
        <end position="168"/>
    </location>
</feature>
<accession>A0A212D0K1</accession>
<dbReference type="GO" id="GO:0005829">
    <property type="term" value="C:cytosol"/>
    <property type="evidence" value="ECO:0007669"/>
    <property type="project" value="TreeGrafter"/>
</dbReference>
<evidence type="ECO:0000256" key="8">
    <source>
        <dbReference type="SAM" id="MobiDB-lite"/>
    </source>
</evidence>
<reference evidence="9 10" key="1">
    <citation type="journal article" date="2018" name="Mol. Genet. Genomics">
        <title>The red deer Cervus elaphus genome CerEla1.0: sequencing, annotating, genes, and chromosomes.</title>
        <authorList>
            <person name="Bana N.A."/>
            <person name="Nyiri A."/>
            <person name="Nagy J."/>
            <person name="Frank K."/>
            <person name="Nagy T."/>
            <person name="Steger V."/>
            <person name="Schiller M."/>
            <person name="Lakatos P."/>
            <person name="Sugar L."/>
            <person name="Horn P."/>
            <person name="Barta E."/>
            <person name="Orosz L."/>
        </authorList>
    </citation>
    <scope>NUCLEOTIDE SEQUENCE [LARGE SCALE GENOMIC DNA]</scope>
    <source>
        <strain evidence="9">Hungarian</strain>
    </source>
</reference>
<keyword evidence="4" id="KW-0677">Repeat</keyword>
<gene>
    <name evidence="9" type="ORF">Celaphus_00003733</name>
</gene>
<keyword evidence="5 7" id="KW-0175">Coiled coil</keyword>
<evidence type="ECO:0000256" key="3">
    <source>
        <dbReference type="ARBA" id="ARBA00022490"/>
    </source>
</evidence>
<comment type="caution">
    <text evidence="9">The sequence shown here is derived from an EMBL/GenBank/DDBJ whole genome shotgun (WGS) entry which is preliminary data.</text>
</comment>
<feature type="compositionally biased region" description="Basic and acidic residues" evidence="8">
    <location>
        <begin position="23"/>
        <end position="32"/>
    </location>
</feature>
<keyword evidence="10" id="KW-1185">Reference proteome</keyword>
<dbReference type="AlphaFoldDB" id="A0A212D0K1"/>
<keyword evidence="6" id="KW-0966">Cell projection</keyword>
<organism evidence="9 10">
    <name type="scientific">Cervus elaphus hippelaphus</name>
    <name type="common">European red deer</name>
    <dbReference type="NCBI Taxonomy" id="46360"/>
    <lineage>
        <taxon>Eukaryota</taxon>
        <taxon>Metazoa</taxon>
        <taxon>Chordata</taxon>
        <taxon>Craniata</taxon>
        <taxon>Vertebrata</taxon>
        <taxon>Euteleostomi</taxon>
        <taxon>Mammalia</taxon>
        <taxon>Eutheria</taxon>
        <taxon>Laurasiatheria</taxon>
        <taxon>Artiodactyla</taxon>
        <taxon>Ruminantia</taxon>
        <taxon>Pecora</taxon>
        <taxon>Cervidae</taxon>
        <taxon>Cervinae</taxon>
        <taxon>Cervus</taxon>
    </lineage>
</organism>
<dbReference type="PANTHER" id="PTHR14338">
    <property type="entry name" value="ACTIN FILAMENT-ASSOCIATED PROTEIN 1 FAMILY MEMBER"/>
    <property type="match status" value="1"/>
</dbReference>
<protein>
    <submittedName>
        <fullName evidence="9">AFAP1L1</fullName>
    </submittedName>
</protein>
<evidence type="ECO:0000256" key="5">
    <source>
        <dbReference type="ARBA" id="ARBA00023054"/>
    </source>
</evidence>
<evidence type="ECO:0000256" key="1">
    <source>
        <dbReference type="ARBA" id="ARBA00004316"/>
    </source>
</evidence>